<dbReference type="EMBL" id="AP024412">
    <property type="protein sequence ID" value="BCR35946.1"/>
    <property type="molecule type" value="Genomic_DNA"/>
</dbReference>
<dbReference type="PANTHER" id="PTHR10302">
    <property type="entry name" value="SINGLE-STRANDED DNA-BINDING PROTEIN"/>
    <property type="match status" value="1"/>
</dbReference>
<dbReference type="PROSITE" id="PS50935">
    <property type="entry name" value="SSB"/>
    <property type="match status" value="1"/>
</dbReference>
<dbReference type="AlphaFoldDB" id="A0A7U9TJ91"/>
<dbReference type="GO" id="GO:0006260">
    <property type="term" value="P:DNA replication"/>
    <property type="evidence" value="ECO:0007669"/>
    <property type="project" value="InterPro"/>
</dbReference>
<dbReference type="GO" id="GO:0009295">
    <property type="term" value="C:nucleoid"/>
    <property type="evidence" value="ECO:0007669"/>
    <property type="project" value="TreeGrafter"/>
</dbReference>
<organism evidence="1 2">
    <name type="scientific">Mariniplasma anaerobium</name>
    <dbReference type="NCBI Taxonomy" id="2735436"/>
    <lineage>
        <taxon>Bacteria</taxon>
        <taxon>Bacillati</taxon>
        <taxon>Mycoplasmatota</taxon>
        <taxon>Mollicutes</taxon>
        <taxon>Acholeplasmatales</taxon>
        <taxon>Acholeplasmataceae</taxon>
        <taxon>Mariniplasma</taxon>
    </lineage>
</organism>
<dbReference type="Proteomes" id="UP000620133">
    <property type="component" value="Chromosome"/>
</dbReference>
<dbReference type="Pfam" id="PF00436">
    <property type="entry name" value="SSB"/>
    <property type="match status" value="1"/>
</dbReference>
<dbReference type="PIRSF" id="PIRSF002070">
    <property type="entry name" value="SSB"/>
    <property type="match status" value="1"/>
</dbReference>
<dbReference type="RefSeq" id="WP_176239790.1">
    <property type="nucleotide sequence ID" value="NZ_AP024412.1"/>
</dbReference>
<keyword evidence="2" id="KW-1185">Reference proteome</keyword>
<reference evidence="1" key="1">
    <citation type="submission" date="2021-01" db="EMBL/GenBank/DDBJ databases">
        <title>Draft genome sequence of Acholeplasmataceae bacterium strain Mahy22.</title>
        <authorList>
            <person name="Watanabe M."/>
            <person name="Kojima H."/>
            <person name="Fukui M."/>
        </authorList>
    </citation>
    <scope>NUCLEOTIDE SEQUENCE</scope>
    <source>
        <strain evidence="1">Mahy22</strain>
    </source>
</reference>
<proteinExistence type="predicted"/>
<dbReference type="SUPFAM" id="SSF50249">
    <property type="entry name" value="Nucleic acid-binding proteins"/>
    <property type="match status" value="1"/>
</dbReference>
<name>A0A7U9TJ91_9MOLU</name>
<gene>
    <name evidence="1" type="ORF">MPAN_008390</name>
</gene>
<protein>
    <submittedName>
        <fullName evidence="1">Uncharacterized protein</fullName>
    </submittedName>
</protein>
<dbReference type="KEGG" id="manr:MPAN_008390"/>
<dbReference type="Gene3D" id="2.40.50.140">
    <property type="entry name" value="Nucleic acid-binding proteins"/>
    <property type="match status" value="1"/>
</dbReference>
<dbReference type="PANTHER" id="PTHR10302:SF27">
    <property type="entry name" value="SINGLE-STRANDED DNA-BINDING PROTEIN"/>
    <property type="match status" value="1"/>
</dbReference>
<dbReference type="GO" id="GO:0003697">
    <property type="term" value="F:single-stranded DNA binding"/>
    <property type="evidence" value="ECO:0007669"/>
    <property type="project" value="InterPro"/>
</dbReference>
<dbReference type="NCBIfam" id="TIGR00621">
    <property type="entry name" value="ssb"/>
    <property type="match status" value="1"/>
</dbReference>
<sequence>MVNQLILVGRLTKDPETKILADGRKVSDVILAVQRGFKNMEGTYDTDFIKISVWEGLATAIESYCFKGTMIAVKARLQTYKYELDEEKKLNMLEVIAERITFLSSTHKQEAALEKEKKA</sequence>
<evidence type="ECO:0000313" key="2">
    <source>
        <dbReference type="Proteomes" id="UP000620133"/>
    </source>
</evidence>
<accession>A0A7U9TJ91</accession>
<evidence type="ECO:0000313" key="1">
    <source>
        <dbReference type="EMBL" id="BCR35946.1"/>
    </source>
</evidence>
<dbReference type="InterPro" id="IPR000424">
    <property type="entry name" value="Primosome_PriB/ssb"/>
</dbReference>
<dbReference type="InterPro" id="IPR011344">
    <property type="entry name" value="ssDNA-bd"/>
</dbReference>
<dbReference type="CDD" id="cd04496">
    <property type="entry name" value="SSB_OBF"/>
    <property type="match status" value="1"/>
</dbReference>
<dbReference type="InterPro" id="IPR012340">
    <property type="entry name" value="NA-bd_OB-fold"/>
</dbReference>